<feature type="domain" description="SGNH hydrolase-type esterase" evidence="2">
    <location>
        <begin position="261"/>
        <end position="395"/>
    </location>
</feature>
<dbReference type="AlphaFoldDB" id="A0AAD9US99"/>
<evidence type="ECO:0000256" key="1">
    <source>
        <dbReference type="SAM" id="MobiDB-lite"/>
    </source>
</evidence>
<proteinExistence type="predicted"/>
<feature type="compositionally biased region" description="Basic and acidic residues" evidence="1">
    <location>
        <begin position="173"/>
        <end position="189"/>
    </location>
</feature>
<dbReference type="SUPFAM" id="SSF52266">
    <property type="entry name" value="SGNH hydrolase"/>
    <property type="match status" value="1"/>
</dbReference>
<evidence type="ECO:0000259" key="2">
    <source>
        <dbReference type="Pfam" id="PF13472"/>
    </source>
</evidence>
<accession>A0AAD9US99</accession>
<feature type="region of interest" description="Disordered" evidence="1">
    <location>
        <begin position="170"/>
        <end position="245"/>
    </location>
</feature>
<dbReference type="Gene3D" id="3.40.50.12690">
    <property type="match status" value="1"/>
</dbReference>
<dbReference type="InterPro" id="IPR013830">
    <property type="entry name" value="SGNH_hydro"/>
</dbReference>
<reference evidence="3" key="1">
    <citation type="journal article" date="2023" name="G3 (Bethesda)">
        <title>Whole genome assembly and annotation of the endangered Caribbean coral Acropora cervicornis.</title>
        <authorList>
            <person name="Selwyn J.D."/>
            <person name="Vollmer S.V."/>
        </authorList>
    </citation>
    <scope>NUCLEOTIDE SEQUENCE</scope>
    <source>
        <strain evidence="3">K2</strain>
    </source>
</reference>
<sequence length="408" mass="45744">MHFVEDQGSNIHLISVNKNTASPRNGSKEVKRKMQVFLPTDQGNQSENSELSTDVEDVISSIQGDNDKSTIGSMKGVVREVLELDAPASPGVQHHSCKGCNALKLELQNVKLEVEELKRQIVYCNEPITTTGQPSASSKTHHAEIIRLQESNNSLIDSVQILANLLSKQSCHSGKDHSSNKESQEKNNMADHNVSSSQQSDIPWEIVKPKSSQNKKRTKKRERESQGDHVSKTLQPRISSADERPETLILGDSMLKFVNGNRLSKQLEKKVHVKSFPGARVAHMKHVVPALEELNPEEVILHIGTNNLRDQEPQEVAEDIVNLANDIVAIKPDITITISEIVTRGDKKDLDSKGKSVNKIVRRFCRQNSWKTITHNNILEKHLHLDGLHLTREGNSLFVHNFIFHCRD</sequence>
<dbReference type="Proteomes" id="UP001249851">
    <property type="component" value="Unassembled WGS sequence"/>
</dbReference>
<feature type="compositionally biased region" description="Basic and acidic residues" evidence="1">
    <location>
        <begin position="221"/>
        <end position="231"/>
    </location>
</feature>
<organism evidence="3 4">
    <name type="scientific">Acropora cervicornis</name>
    <name type="common">Staghorn coral</name>
    <dbReference type="NCBI Taxonomy" id="6130"/>
    <lineage>
        <taxon>Eukaryota</taxon>
        <taxon>Metazoa</taxon>
        <taxon>Cnidaria</taxon>
        <taxon>Anthozoa</taxon>
        <taxon>Hexacorallia</taxon>
        <taxon>Scleractinia</taxon>
        <taxon>Astrocoeniina</taxon>
        <taxon>Acroporidae</taxon>
        <taxon>Acropora</taxon>
    </lineage>
</organism>
<evidence type="ECO:0000313" key="3">
    <source>
        <dbReference type="EMBL" id="KAK2547775.1"/>
    </source>
</evidence>
<comment type="caution">
    <text evidence="3">The sequence shown here is derived from an EMBL/GenBank/DDBJ whole genome shotgun (WGS) entry which is preliminary data.</text>
</comment>
<name>A0AAD9US99_ACRCE</name>
<dbReference type="EMBL" id="JARQWQ010000168">
    <property type="protein sequence ID" value="KAK2547775.1"/>
    <property type="molecule type" value="Genomic_DNA"/>
</dbReference>
<reference evidence="3" key="2">
    <citation type="journal article" date="2023" name="Science">
        <title>Genomic signatures of disease resistance in endangered staghorn corals.</title>
        <authorList>
            <person name="Vollmer S.V."/>
            <person name="Selwyn J.D."/>
            <person name="Despard B.A."/>
            <person name="Roesel C.L."/>
        </authorList>
    </citation>
    <scope>NUCLEOTIDE SEQUENCE</scope>
    <source>
        <strain evidence="3">K2</strain>
    </source>
</reference>
<dbReference type="Gene3D" id="3.40.50.12700">
    <property type="match status" value="1"/>
</dbReference>
<evidence type="ECO:0000313" key="4">
    <source>
        <dbReference type="Proteomes" id="UP001249851"/>
    </source>
</evidence>
<dbReference type="Pfam" id="PF13472">
    <property type="entry name" value="Lipase_GDSL_2"/>
    <property type="match status" value="1"/>
</dbReference>
<keyword evidence="4" id="KW-1185">Reference proteome</keyword>
<gene>
    <name evidence="3" type="ORF">P5673_032184</name>
</gene>
<protein>
    <recommendedName>
        <fullName evidence="2">SGNH hydrolase-type esterase domain-containing protein</fullName>
    </recommendedName>
</protein>